<dbReference type="SUPFAM" id="SSF56420">
    <property type="entry name" value="Peptide deformylase"/>
    <property type="match status" value="1"/>
</dbReference>
<proteinExistence type="inferred from homology"/>
<evidence type="ECO:0000313" key="8">
    <source>
        <dbReference type="Proteomes" id="UP000017640"/>
    </source>
</evidence>
<dbReference type="PANTHER" id="PTHR10458">
    <property type="entry name" value="PEPTIDE DEFORMYLASE"/>
    <property type="match status" value="1"/>
</dbReference>
<evidence type="ECO:0000256" key="3">
    <source>
        <dbReference type="ARBA" id="ARBA00022801"/>
    </source>
</evidence>
<evidence type="ECO:0000256" key="4">
    <source>
        <dbReference type="ARBA" id="ARBA00022917"/>
    </source>
</evidence>
<comment type="function">
    <text evidence="6">Removes the formyl group from the N-terminal Met of newly synthesized proteins. Requires at least a dipeptide for an efficient rate of reaction. N-terminal L-methionine is a prerequisite for activity but the enzyme has broad specificity at other positions.</text>
</comment>
<dbReference type="GO" id="GO:0006412">
    <property type="term" value="P:translation"/>
    <property type="evidence" value="ECO:0007669"/>
    <property type="project" value="UniProtKB-UniRule"/>
</dbReference>
<dbReference type="GO" id="GO:0042586">
    <property type="term" value="F:peptide deformylase activity"/>
    <property type="evidence" value="ECO:0007669"/>
    <property type="project" value="UniProtKB-UniRule"/>
</dbReference>
<feature type="binding site" evidence="6">
    <location>
        <position position="169"/>
    </location>
    <ligand>
        <name>Fe cation</name>
        <dbReference type="ChEBI" id="CHEBI:24875"/>
    </ligand>
</feature>
<evidence type="ECO:0000256" key="5">
    <source>
        <dbReference type="ARBA" id="ARBA00023004"/>
    </source>
</evidence>
<accession>U5T4L3</accession>
<dbReference type="PATRIC" id="fig|1335757.3.peg.53"/>
<dbReference type="Gene3D" id="3.90.45.10">
    <property type="entry name" value="Peptide deformylase"/>
    <property type="match status" value="1"/>
</dbReference>
<feature type="active site" evidence="6">
    <location>
        <position position="170"/>
    </location>
</feature>
<dbReference type="PRINTS" id="PR01576">
    <property type="entry name" value="PDEFORMYLASE"/>
</dbReference>
<keyword evidence="4 6" id="KW-0648">Protein biosynthesis</keyword>
<dbReference type="HOGENOM" id="CLU_061901_2_1_6"/>
<keyword evidence="5 6" id="KW-0408">Iron</keyword>
<gene>
    <name evidence="6" type="primary">def</name>
    <name evidence="7" type="ORF">SPICUR_00265</name>
</gene>
<dbReference type="eggNOG" id="COG0242">
    <property type="taxonomic scope" value="Bacteria"/>
</dbReference>
<dbReference type="InterPro" id="IPR023635">
    <property type="entry name" value="Peptide_deformylase"/>
</dbReference>
<dbReference type="CDD" id="cd00487">
    <property type="entry name" value="Pep_deformylase"/>
    <property type="match status" value="1"/>
</dbReference>
<evidence type="ECO:0000256" key="2">
    <source>
        <dbReference type="ARBA" id="ARBA00022723"/>
    </source>
</evidence>
<evidence type="ECO:0000313" key="7">
    <source>
        <dbReference type="EMBL" id="AGY91082.1"/>
    </source>
</evidence>
<comment type="similarity">
    <text evidence="1 6">Belongs to the polypeptide deformylase family.</text>
</comment>
<keyword evidence="8" id="KW-1185">Reference proteome</keyword>
<dbReference type="NCBIfam" id="NF001159">
    <property type="entry name" value="PRK00150.1-3"/>
    <property type="match status" value="1"/>
</dbReference>
<comment type="cofactor">
    <cofactor evidence="6">
        <name>Fe(2+)</name>
        <dbReference type="ChEBI" id="CHEBI:29033"/>
    </cofactor>
    <text evidence="6">Binds 1 Fe(2+) ion.</text>
</comment>
<feature type="binding site" evidence="6">
    <location>
        <position position="127"/>
    </location>
    <ligand>
        <name>Fe cation</name>
        <dbReference type="ChEBI" id="CHEBI:24875"/>
    </ligand>
</feature>
<dbReference type="Pfam" id="PF01327">
    <property type="entry name" value="Pep_deformylase"/>
    <property type="match status" value="1"/>
</dbReference>
<name>U5T4L3_9GAMM</name>
<organism evidence="7 8">
    <name type="scientific">Spiribacter curvatus</name>
    <dbReference type="NCBI Taxonomy" id="1335757"/>
    <lineage>
        <taxon>Bacteria</taxon>
        <taxon>Pseudomonadati</taxon>
        <taxon>Pseudomonadota</taxon>
        <taxon>Gammaproteobacteria</taxon>
        <taxon>Chromatiales</taxon>
        <taxon>Ectothiorhodospiraceae</taxon>
        <taxon>Spiribacter</taxon>
    </lineage>
</organism>
<reference evidence="7 8" key="1">
    <citation type="journal article" date="2013" name="BMC Genomics">
        <title>Genomes of "Spiribacter", a streamlined, successful halophilic bacterium.</title>
        <authorList>
            <person name="Lopez-Perez M."/>
            <person name="Ghai R."/>
            <person name="Leon M.J."/>
            <person name="Rodriguez-Olmos A."/>
            <person name="Copa-Patino J.L."/>
            <person name="Soliveri J."/>
            <person name="Sanchez-Porro C."/>
            <person name="Ventosa A."/>
            <person name="Rodriguez-Valera F."/>
        </authorList>
    </citation>
    <scope>NUCLEOTIDE SEQUENCE [LARGE SCALE GENOMIC DNA]</scope>
    <source>
        <strain evidence="7 8">UAH-SP71</strain>
    </source>
</reference>
<dbReference type="NCBIfam" id="TIGR00079">
    <property type="entry name" value="pept_deformyl"/>
    <property type="match status" value="1"/>
</dbReference>
<dbReference type="EMBL" id="CP005990">
    <property type="protein sequence ID" value="AGY91082.1"/>
    <property type="molecule type" value="Genomic_DNA"/>
</dbReference>
<dbReference type="PANTHER" id="PTHR10458:SF22">
    <property type="entry name" value="PEPTIDE DEFORMYLASE"/>
    <property type="match status" value="1"/>
</dbReference>
<feature type="binding site" evidence="6">
    <location>
        <position position="173"/>
    </location>
    <ligand>
        <name>Fe cation</name>
        <dbReference type="ChEBI" id="CHEBI:24875"/>
    </ligand>
</feature>
<dbReference type="InterPro" id="IPR036821">
    <property type="entry name" value="Peptide_deformylase_sf"/>
</dbReference>
<dbReference type="GO" id="GO:0046872">
    <property type="term" value="F:metal ion binding"/>
    <property type="evidence" value="ECO:0007669"/>
    <property type="project" value="UniProtKB-KW"/>
</dbReference>
<dbReference type="AlphaFoldDB" id="U5T4L3"/>
<keyword evidence="2 6" id="KW-0479">Metal-binding</keyword>
<dbReference type="HAMAP" id="MF_00163">
    <property type="entry name" value="Pep_deformylase"/>
    <property type="match status" value="1"/>
</dbReference>
<dbReference type="FunFam" id="3.90.45.10:FF:000001">
    <property type="entry name" value="Peptide deformylase"/>
    <property type="match status" value="1"/>
</dbReference>
<dbReference type="Proteomes" id="UP000017640">
    <property type="component" value="Chromosome"/>
</dbReference>
<dbReference type="PIRSF" id="PIRSF004749">
    <property type="entry name" value="Pep_def"/>
    <property type="match status" value="1"/>
</dbReference>
<sequence>MPGIGWSQVAAVRYTEGRTHHDPGVIPSPLLTDSLMAIREILQYPDERLRRQAKPVEHIDERIRALVDDMCETMYDAPGIGLAATQIDVHERVVVVDVSDAGNEPMVFINPEIVQRSDTRDTAEEGCLSITGYTDNVERVDAVTVRALGLDGETFEVEAEGMMARCLQHEIDHIDGRLFIDHLSELKRKRLRRRYEKAARQRGDQSARTGSV</sequence>
<dbReference type="STRING" id="1335757.SPICUR_00265"/>
<keyword evidence="3 6" id="KW-0378">Hydrolase</keyword>
<protein>
    <recommendedName>
        <fullName evidence="6">Peptide deformylase</fullName>
        <shortName evidence="6">PDF</shortName>
        <ecNumber evidence="6">3.5.1.88</ecNumber>
    </recommendedName>
    <alternativeName>
        <fullName evidence="6">Polypeptide deformylase</fullName>
    </alternativeName>
</protein>
<dbReference type="EC" id="3.5.1.88" evidence="6"/>
<evidence type="ECO:0000256" key="6">
    <source>
        <dbReference type="HAMAP-Rule" id="MF_00163"/>
    </source>
</evidence>
<evidence type="ECO:0000256" key="1">
    <source>
        <dbReference type="ARBA" id="ARBA00010759"/>
    </source>
</evidence>
<dbReference type="KEGG" id="spiu:SPICUR_00265"/>
<comment type="catalytic activity">
    <reaction evidence="6">
        <text>N-terminal N-formyl-L-methionyl-[peptide] + H2O = N-terminal L-methionyl-[peptide] + formate</text>
        <dbReference type="Rhea" id="RHEA:24420"/>
        <dbReference type="Rhea" id="RHEA-COMP:10639"/>
        <dbReference type="Rhea" id="RHEA-COMP:10640"/>
        <dbReference type="ChEBI" id="CHEBI:15377"/>
        <dbReference type="ChEBI" id="CHEBI:15740"/>
        <dbReference type="ChEBI" id="CHEBI:49298"/>
        <dbReference type="ChEBI" id="CHEBI:64731"/>
        <dbReference type="EC" id="3.5.1.88"/>
    </reaction>
</comment>